<dbReference type="InterPro" id="IPR016155">
    <property type="entry name" value="Mopterin_synth/thiamin_S_b"/>
</dbReference>
<organism evidence="1 2">
    <name type="scientific">Microbacterium foliorum</name>
    <dbReference type="NCBI Taxonomy" id="104336"/>
    <lineage>
        <taxon>Bacteria</taxon>
        <taxon>Bacillati</taxon>
        <taxon>Actinomycetota</taxon>
        <taxon>Actinomycetes</taxon>
        <taxon>Micrococcales</taxon>
        <taxon>Microbacteriaceae</taxon>
        <taxon>Microbacterium</taxon>
    </lineage>
</organism>
<proteinExistence type="predicted"/>
<accession>A0ABU1HUT0</accession>
<sequence>MTRVRYFAAAAEAAGVDAEERHETSLEALRAAVVAEHPALVDILPRCAVMVDGVRSDDDRPLDDAQLIDVLPPFAGG</sequence>
<comment type="caution">
    <text evidence="1">The sequence shown here is derived from an EMBL/GenBank/DDBJ whole genome shotgun (WGS) entry which is preliminary data.</text>
</comment>
<gene>
    <name evidence="1" type="ORF">QE375_003360</name>
</gene>
<name>A0ABU1HUT0_9MICO</name>
<dbReference type="InterPro" id="IPR003749">
    <property type="entry name" value="ThiS/MoaD-like"/>
</dbReference>
<reference evidence="1 2" key="1">
    <citation type="submission" date="2023-08" db="EMBL/GenBank/DDBJ databases">
        <title>Functional and genomic diversity of the sorghum phyllosphere microbiome.</title>
        <authorList>
            <person name="Shade A."/>
        </authorList>
    </citation>
    <scope>NUCLEOTIDE SEQUENCE [LARGE SCALE GENOMIC DNA]</scope>
    <source>
        <strain evidence="1 2">SORGH_AS_0445</strain>
    </source>
</reference>
<dbReference type="RefSeq" id="WP_042538128.1">
    <property type="nucleotide sequence ID" value="NZ_CP019892.1"/>
</dbReference>
<dbReference type="SUPFAM" id="SSF54285">
    <property type="entry name" value="MoaD/ThiS"/>
    <property type="match status" value="1"/>
</dbReference>
<dbReference type="Gene3D" id="3.10.20.30">
    <property type="match status" value="1"/>
</dbReference>
<dbReference type="EMBL" id="JAVIZQ010000001">
    <property type="protein sequence ID" value="MDR6143806.1"/>
    <property type="molecule type" value="Genomic_DNA"/>
</dbReference>
<dbReference type="Pfam" id="PF02597">
    <property type="entry name" value="ThiS"/>
    <property type="match status" value="1"/>
</dbReference>
<evidence type="ECO:0000313" key="1">
    <source>
        <dbReference type="EMBL" id="MDR6143806.1"/>
    </source>
</evidence>
<dbReference type="Proteomes" id="UP001249291">
    <property type="component" value="Unassembled WGS sequence"/>
</dbReference>
<keyword evidence="2" id="KW-1185">Reference proteome</keyword>
<protein>
    <submittedName>
        <fullName evidence="1">Molybdopterin synthase sulfur carrier subunit</fullName>
    </submittedName>
</protein>
<evidence type="ECO:0000313" key="2">
    <source>
        <dbReference type="Proteomes" id="UP001249291"/>
    </source>
</evidence>
<dbReference type="InterPro" id="IPR012675">
    <property type="entry name" value="Beta-grasp_dom_sf"/>
</dbReference>